<dbReference type="EMBL" id="CAJNNW010016045">
    <property type="protein sequence ID" value="CAE8658438.1"/>
    <property type="molecule type" value="Genomic_DNA"/>
</dbReference>
<gene>
    <name evidence="2" type="ORF">PGLA2088_LOCUS13411</name>
</gene>
<feature type="region of interest" description="Disordered" evidence="1">
    <location>
        <begin position="8"/>
        <end position="33"/>
    </location>
</feature>
<dbReference type="InterPro" id="IPR054220">
    <property type="entry name" value="DUF6940"/>
</dbReference>
<evidence type="ECO:0000256" key="1">
    <source>
        <dbReference type="SAM" id="MobiDB-lite"/>
    </source>
</evidence>
<proteinExistence type="predicted"/>
<dbReference type="Pfam" id="PF22086">
    <property type="entry name" value="DUF6940"/>
    <property type="match status" value="1"/>
</dbReference>
<name>A0A813IXF1_POLGL</name>
<sequence length="133" mass="14671">ALLAWAAASLDAAAPEDRSRSPPGEQPMSLGVIQGEDGLRARLSAERENGPMHVDFLWPGERHVDPKLQEMLEGYGADDKELKRLSWKEAVDLLTTSTAFRALLTKVLKGSPWDAFFWECSPLSWSTAGSRAF</sequence>
<reference evidence="2" key="1">
    <citation type="submission" date="2021-02" db="EMBL/GenBank/DDBJ databases">
        <authorList>
            <person name="Dougan E. K."/>
            <person name="Rhodes N."/>
            <person name="Thang M."/>
            <person name="Chan C."/>
        </authorList>
    </citation>
    <scope>NUCLEOTIDE SEQUENCE</scope>
</reference>
<dbReference type="AlphaFoldDB" id="A0A813IXF1"/>
<evidence type="ECO:0000313" key="3">
    <source>
        <dbReference type="Proteomes" id="UP000626109"/>
    </source>
</evidence>
<comment type="caution">
    <text evidence="2">The sequence shown here is derived from an EMBL/GenBank/DDBJ whole genome shotgun (WGS) entry which is preliminary data.</text>
</comment>
<protein>
    <submittedName>
        <fullName evidence="2">Uncharacterized protein</fullName>
    </submittedName>
</protein>
<accession>A0A813IXF1</accession>
<dbReference type="Proteomes" id="UP000626109">
    <property type="component" value="Unassembled WGS sequence"/>
</dbReference>
<organism evidence="2 3">
    <name type="scientific">Polarella glacialis</name>
    <name type="common">Dinoflagellate</name>
    <dbReference type="NCBI Taxonomy" id="89957"/>
    <lineage>
        <taxon>Eukaryota</taxon>
        <taxon>Sar</taxon>
        <taxon>Alveolata</taxon>
        <taxon>Dinophyceae</taxon>
        <taxon>Suessiales</taxon>
        <taxon>Suessiaceae</taxon>
        <taxon>Polarella</taxon>
    </lineage>
</organism>
<feature type="non-terminal residue" evidence="2">
    <location>
        <position position="1"/>
    </location>
</feature>
<evidence type="ECO:0000313" key="2">
    <source>
        <dbReference type="EMBL" id="CAE8658438.1"/>
    </source>
</evidence>
<feature type="non-terminal residue" evidence="2">
    <location>
        <position position="133"/>
    </location>
</feature>